<dbReference type="Pfam" id="PF07258">
    <property type="entry name" value="COMM_domain"/>
    <property type="match status" value="1"/>
</dbReference>
<dbReference type="InterPro" id="IPR047155">
    <property type="entry name" value="COMMD4/6/7/8"/>
</dbReference>
<sequence length="200" mass="22745">MADKSNHFQEGFRESLSRCNQISDELFLMICYDIIEFQQLKISSLRTKKYYENIQDIESSKSKDIIDNVIKSVSAIVRSACENKETGEELKSRLDKLSVLSNDKINLLVQAWQKEGKQLILTGCVFQDLNIGKLLDIKWKLGMAVSSNDCKHLNTPYVTMAITVADQSGTAIQHSIEMTVPQFRNFSKQLKEMSVLLDSV</sequence>
<evidence type="ECO:0000256" key="1">
    <source>
        <dbReference type="ARBA" id="ARBA00039908"/>
    </source>
</evidence>
<keyword evidence="6" id="KW-1185">Reference proteome</keyword>
<evidence type="ECO:0000256" key="2">
    <source>
        <dbReference type="ARBA" id="ARBA00093393"/>
    </source>
</evidence>
<dbReference type="InterPro" id="IPR017920">
    <property type="entry name" value="COMM"/>
</dbReference>
<reference evidence="5 6" key="1">
    <citation type="journal article" date="2013" name="Nature">
        <title>Insights into bilaterian evolution from three spiralian genomes.</title>
        <authorList>
            <person name="Simakov O."/>
            <person name="Marletaz F."/>
            <person name="Cho S.J."/>
            <person name="Edsinger-Gonzales E."/>
            <person name="Havlak P."/>
            <person name="Hellsten U."/>
            <person name="Kuo D.H."/>
            <person name="Larsson T."/>
            <person name="Lv J."/>
            <person name="Arendt D."/>
            <person name="Savage R."/>
            <person name="Osoegawa K."/>
            <person name="de Jong P."/>
            <person name="Grimwood J."/>
            <person name="Chapman J.A."/>
            <person name="Shapiro H."/>
            <person name="Aerts A."/>
            <person name="Otillar R.P."/>
            <person name="Terry A.Y."/>
            <person name="Boore J.L."/>
            <person name="Grigoriev I.V."/>
            <person name="Lindberg D.R."/>
            <person name="Seaver E.C."/>
            <person name="Weisblat D.A."/>
            <person name="Putnam N.H."/>
            <person name="Rokhsar D.S."/>
        </authorList>
    </citation>
    <scope>NUCLEOTIDE SEQUENCE [LARGE SCALE GENOMIC DNA]</scope>
</reference>
<dbReference type="CTD" id="20235999"/>
<comment type="similarity">
    <text evidence="3">Belongs to the COMM domain-containing protein 6 family.</text>
</comment>
<evidence type="ECO:0000259" key="4">
    <source>
        <dbReference type="PROSITE" id="PS51269"/>
    </source>
</evidence>
<dbReference type="Proteomes" id="UP000030746">
    <property type="component" value="Unassembled WGS sequence"/>
</dbReference>
<dbReference type="KEGG" id="lgi:LOTGIDRAFT_153516"/>
<evidence type="ECO:0000313" key="5">
    <source>
        <dbReference type="EMBL" id="ESO94035.1"/>
    </source>
</evidence>
<dbReference type="PANTHER" id="PTHR16231">
    <property type="entry name" value="COMM DOMAIN-CONTAINING PROTEIN 4-8 FAMILY MEMBER"/>
    <property type="match status" value="1"/>
</dbReference>
<dbReference type="EMBL" id="KB201890">
    <property type="protein sequence ID" value="ESO94035.1"/>
    <property type="molecule type" value="Genomic_DNA"/>
</dbReference>
<dbReference type="STRING" id="225164.V4AFW4"/>
<name>V4AFW4_LOTGI</name>
<evidence type="ECO:0000256" key="3">
    <source>
        <dbReference type="ARBA" id="ARBA00093468"/>
    </source>
</evidence>
<organism evidence="5 6">
    <name type="scientific">Lottia gigantea</name>
    <name type="common">Giant owl limpet</name>
    <dbReference type="NCBI Taxonomy" id="225164"/>
    <lineage>
        <taxon>Eukaryota</taxon>
        <taxon>Metazoa</taxon>
        <taxon>Spiralia</taxon>
        <taxon>Lophotrochozoa</taxon>
        <taxon>Mollusca</taxon>
        <taxon>Gastropoda</taxon>
        <taxon>Patellogastropoda</taxon>
        <taxon>Lottioidea</taxon>
        <taxon>Lottiidae</taxon>
        <taxon>Lottia</taxon>
    </lineage>
</organism>
<dbReference type="PANTHER" id="PTHR16231:SF5">
    <property type="entry name" value="COMM DOMAIN-CONTAINING PROTEIN 6"/>
    <property type="match status" value="1"/>
</dbReference>
<dbReference type="OMA" id="TISQFQN"/>
<comment type="function">
    <text evidence="2">Scaffold protein in the commander complex that is essential for endosomal recycling of transmembrane cargos; the commander complex is composed of the CCC subcomplex and the retriever subcomplex. May modulate activity of cullin-RING E3 ubiquitin ligase (CRL) complexes. Down-regulates activation of NF-kappa-B. Inhibits TNF-induced NFKB1 activation.</text>
</comment>
<protein>
    <recommendedName>
        <fullName evidence="1">COMM domain-containing protein 6</fullName>
    </recommendedName>
</protein>
<gene>
    <name evidence="5" type="ORF">LOTGIDRAFT_153516</name>
</gene>
<dbReference type="GeneID" id="20235999"/>
<feature type="domain" description="COMM" evidence="4">
    <location>
        <begin position="133"/>
        <end position="200"/>
    </location>
</feature>
<dbReference type="HOGENOM" id="CLU_1340272_0_0_1"/>
<dbReference type="RefSeq" id="XP_009055644.1">
    <property type="nucleotide sequence ID" value="XM_009057396.1"/>
</dbReference>
<dbReference type="PROSITE" id="PS51269">
    <property type="entry name" value="COMM"/>
    <property type="match status" value="1"/>
</dbReference>
<accession>V4AFW4</accession>
<proteinExistence type="inferred from homology"/>
<dbReference type="AlphaFoldDB" id="V4AFW4"/>
<dbReference type="OrthoDB" id="10251827at2759"/>
<evidence type="ECO:0000313" key="6">
    <source>
        <dbReference type="Proteomes" id="UP000030746"/>
    </source>
</evidence>